<dbReference type="InterPro" id="IPR027417">
    <property type="entry name" value="P-loop_NTPase"/>
</dbReference>
<keyword evidence="4" id="KW-0410">Iron transport</keyword>
<feature type="compositionally biased region" description="Polar residues" evidence="10">
    <location>
        <begin position="280"/>
        <end position="293"/>
    </location>
</feature>
<keyword evidence="5" id="KW-0547">Nucleotide-binding</keyword>
<dbReference type="InterPro" id="IPR017871">
    <property type="entry name" value="ABC_transporter-like_CS"/>
</dbReference>
<evidence type="ECO:0000256" key="4">
    <source>
        <dbReference type="ARBA" id="ARBA00022496"/>
    </source>
</evidence>
<evidence type="ECO:0000313" key="12">
    <source>
        <dbReference type="EMBL" id="MFC6057723.1"/>
    </source>
</evidence>
<dbReference type="PANTHER" id="PTHR42771">
    <property type="entry name" value="IRON(3+)-HYDROXAMATE IMPORT ATP-BINDING PROTEIN FHUC"/>
    <property type="match status" value="1"/>
</dbReference>
<accession>A0ABW1M2D0</accession>
<dbReference type="InterPro" id="IPR003439">
    <property type="entry name" value="ABC_transporter-like_ATP-bd"/>
</dbReference>
<sequence>MNRLSAEDVTLAYDQRVIAERLSVEIPDNSFTVIVGPNACGKSTLLRALSRMLKPSHGRVLLDGQVIQSMPAKKVARTLGLLPQSSIAPDGITVADLVGRGRYPHQGILRQWSTEDERVVQESMARTGIADLGERHVDELSGGQRQRVWIAMALAQETPLLLLDEPTTYLDIQHQIDVLDLCAELHEEQGRTLVAVLHDLNHAARYATHLIALREGKVIAQGAPKEIVTAGLVEQVFGLSCQVIDDPETGTPLIVPAARRARTAAKQAPGKQAPGKQAPGKQTTVEQNTNKQATAKVGAREAS</sequence>
<keyword evidence="13" id="KW-1185">Reference proteome</keyword>
<dbReference type="RefSeq" id="WP_386399799.1">
    <property type="nucleotide sequence ID" value="NZ_JBHSPT010000048.1"/>
</dbReference>
<keyword evidence="7" id="KW-0408">Iron</keyword>
<name>A0ABW1M2D0_9ACTN</name>
<evidence type="ECO:0000256" key="5">
    <source>
        <dbReference type="ARBA" id="ARBA00022741"/>
    </source>
</evidence>
<dbReference type="PANTHER" id="PTHR42771:SF2">
    <property type="entry name" value="IRON(3+)-HYDROXAMATE IMPORT ATP-BINDING PROTEIN FHUC"/>
    <property type="match status" value="1"/>
</dbReference>
<dbReference type="Pfam" id="PF00005">
    <property type="entry name" value="ABC_tran"/>
    <property type="match status" value="1"/>
</dbReference>
<keyword evidence="6 12" id="KW-0067">ATP-binding</keyword>
<dbReference type="PROSITE" id="PS50893">
    <property type="entry name" value="ABC_TRANSPORTER_2"/>
    <property type="match status" value="1"/>
</dbReference>
<evidence type="ECO:0000256" key="2">
    <source>
        <dbReference type="ARBA" id="ARBA00022448"/>
    </source>
</evidence>
<dbReference type="GO" id="GO:0005524">
    <property type="term" value="F:ATP binding"/>
    <property type="evidence" value="ECO:0007669"/>
    <property type="project" value="UniProtKB-KW"/>
</dbReference>
<dbReference type="PROSITE" id="PS00211">
    <property type="entry name" value="ABC_TRANSPORTER_1"/>
    <property type="match status" value="1"/>
</dbReference>
<keyword evidence="9" id="KW-0472">Membrane</keyword>
<dbReference type="InterPro" id="IPR051535">
    <property type="entry name" value="Siderophore_ABC-ATPase"/>
</dbReference>
<keyword evidence="8" id="KW-0406">Ion transport</keyword>
<proteinExistence type="predicted"/>
<dbReference type="SUPFAM" id="SSF52540">
    <property type="entry name" value="P-loop containing nucleoside triphosphate hydrolases"/>
    <property type="match status" value="1"/>
</dbReference>
<evidence type="ECO:0000256" key="3">
    <source>
        <dbReference type="ARBA" id="ARBA00022475"/>
    </source>
</evidence>
<evidence type="ECO:0000256" key="7">
    <source>
        <dbReference type="ARBA" id="ARBA00023004"/>
    </source>
</evidence>
<dbReference type="SMART" id="SM00382">
    <property type="entry name" value="AAA"/>
    <property type="match status" value="1"/>
</dbReference>
<comment type="caution">
    <text evidence="12">The sequence shown here is derived from an EMBL/GenBank/DDBJ whole genome shotgun (WGS) entry which is preliminary data.</text>
</comment>
<keyword evidence="3" id="KW-1003">Cell membrane</keyword>
<gene>
    <name evidence="12" type="ORF">ACFP50_20390</name>
</gene>
<feature type="region of interest" description="Disordered" evidence="10">
    <location>
        <begin position="260"/>
        <end position="303"/>
    </location>
</feature>
<organism evidence="12 13">
    <name type="scientific">Streptomyces pratens</name>
    <dbReference type="NCBI Taxonomy" id="887456"/>
    <lineage>
        <taxon>Bacteria</taxon>
        <taxon>Bacillati</taxon>
        <taxon>Actinomycetota</taxon>
        <taxon>Actinomycetes</taxon>
        <taxon>Kitasatosporales</taxon>
        <taxon>Streptomycetaceae</taxon>
        <taxon>Streptomyces</taxon>
    </lineage>
</organism>
<evidence type="ECO:0000259" key="11">
    <source>
        <dbReference type="PROSITE" id="PS50893"/>
    </source>
</evidence>
<dbReference type="Gene3D" id="3.40.50.300">
    <property type="entry name" value="P-loop containing nucleotide triphosphate hydrolases"/>
    <property type="match status" value="1"/>
</dbReference>
<evidence type="ECO:0000256" key="9">
    <source>
        <dbReference type="ARBA" id="ARBA00023136"/>
    </source>
</evidence>
<reference evidence="13" key="1">
    <citation type="journal article" date="2019" name="Int. J. Syst. Evol. Microbiol.">
        <title>The Global Catalogue of Microorganisms (GCM) 10K type strain sequencing project: providing services to taxonomists for standard genome sequencing and annotation.</title>
        <authorList>
            <consortium name="The Broad Institute Genomics Platform"/>
            <consortium name="The Broad Institute Genome Sequencing Center for Infectious Disease"/>
            <person name="Wu L."/>
            <person name="Ma J."/>
        </authorList>
    </citation>
    <scope>NUCLEOTIDE SEQUENCE [LARGE SCALE GENOMIC DNA]</scope>
    <source>
        <strain evidence="13">JCM 12763</strain>
    </source>
</reference>
<comment type="subcellular location">
    <subcellularLocation>
        <location evidence="1">Cell membrane</location>
        <topology evidence="1">Peripheral membrane protein</topology>
    </subcellularLocation>
</comment>
<dbReference type="CDD" id="cd03214">
    <property type="entry name" value="ABC_Iron-Siderophores_B12_Hemin"/>
    <property type="match status" value="1"/>
</dbReference>
<evidence type="ECO:0000256" key="1">
    <source>
        <dbReference type="ARBA" id="ARBA00004202"/>
    </source>
</evidence>
<dbReference type="InterPro" id="IPR003593">
    <property type="entry name" value="AAA+_ATPase"/>
</dbReference>
<evidence type="ECO:0000256" key="6">
    <source>
        <dbReference type="ARBA" id="ARBA00022840"/>
    </source>
</evidence>
<dbReference type="EMBL" id="JBHSPT010000048">
    <property type="protein sequence ID" value="MFC6057723.1"/>
    <property type="molecule type" value="Genomic_DNA"/>
</dbReference>
<evidence type="ECO:0000256" key="10">
    <source>
        <dbReference type="SAM" id="MobiDB-lite"/>
    </source>
</evidence>
<feature type="domain" description="ABC transporter" evidence="11">
    <location>
        <begin position="4"/>
        <end position="240"/>
    </location>
</feature>
<evidence type="ECO:0000313" key="13">
    <source>
        <dbReference type="Proteomes" id="UP001596242"/>
    </source>
</evidence>
<evidence type="ECO:0000256" key="8">
    <source>
        <dbReference type="ARBA" id="ARBA00023065"/>
    </source>
</evidence>
<dbReference type="Proteomes" id="UP001596242">
    <property type="component" value="Unassembled WGS sequence"/>
</dbReference>
<protein>
    <submittedName>
        <fullName evidence="12">ABC transporter ATP-binding protein</fullName>
    </submittedName>
</protein>
<keyword evidence="2" id="KW-0813">Transport</keyword>